<dbReference type="InterPro" id="IPR036770">
    <property type="entry name" value="Ankyrin_rpt-contain_sf"/>
</dbReference>
<dbReference type="PANTHER" id="PTHR24198">
    <property type="entry name" value="ANKYRIN REPEAT AND PROTEIN KINASE DOMAIN-CONTAINING PROTEIN"/>
    <property type="match status" value="1"/>
</dbReference>
<evidence type="ECO:0000256" key="2">
    <source>
        <dbReference type="ARBA" id="ARBA00023043"/>
    </source>
</evidence>
<reference evidence="5" key="1">
    <citation type="submission" date="2024-01" db="EMBL/GenBank/DDBJ databases">
        <authorList>
            <person name="Webb A."/>
        </authorList>
    </citation>
    <scope>NUCLEOTIDE SEQUENCE</scope>
    <source>
        <strain evidence="5">Pm1</strain>
    </source>
</reference>
<dbReference type="EMBL" id="CAKLBY020000004">
    <property type="protein sequence ID" value="CAK7895445.1"/>
    <property type="molecule type" value="Genomic_DNA"/>
</dbReference>
<dbReference type="AlphaFoldDB" id="A0AAV1T2Q2"/>
<feature type="region of interest" description="Disordered" evidence="4">
    <location>
        <begin position="310"/>
        <end position="342"/>
    </location>
</feature>
<evidence type="ECO:0000313" key="5">
    <source>
        <dbReference type="EMBL" id="CAK7895445.1"/>
    </source>
</evidence>
<name>A0AAV1T2Q2_9STRA</name>
<sequence length="410" mass="44632">MNLLQGRSNQYLREAILEGNVEKTRRYLTIKIGKADVAALTDSGGFSMLHCACLVGNTQIAMMLLQYGADVLALTDDGYTALDLAIWRGHLQIIELMRSQGCVAPMKEPESLNGKVILHLGRKATVVYFEPSTSIHSRSLRGLYYEDKGEAKLVNLWAGSDYKIVGSNLYYEELRKLDYQYAEIPVTLSEDYDAMLQGALQGAAFFDNDSDSESDDETEEMVEVQVPPGLLGVLLDSKIPECAVVLGFKNLSNGEKGAIELSRNVRPGMCVVSINETDVSTMTLQRVTQLLGELACKEKLIRFADFRAGSPRNHSSADATSETSNQRSSVTSTTSLQSPVPVSAKVSTLTSSPASFSARFADLAASVLEKKSPTPRTSIISSVDAGTPKAAERTRECSAPATTQGREEYR</sequence>
<feature type="repeat" description="ANK" evidence="3">
    <location>
        <begin position="44"/>
        <end position="76"/>
    </location>
</feature>
<dbReference type="Gene3D" id="1.25.40.20">
    <property type="entry name" value="Ankyrin repeat-containing domain"/>
    <property type="match status" value="1"/>
</dbReference>
<keyword evidence="2 3" id="KW-0040">ANK repeat</keyword>
<dbReference type="PROSITE" id="PS50297">
    <property type="entry name" value="ANK_REP_REGION"/>
    <property type="match status" value="1"/>
</dbReference>
<dbReference type="SMART" id="SM00248">
    <property type="entry name" value="ANK"/>
    <property type="match status" value="2"/>
</dbReference>
<dbReference type="Pfam" id="PF12796">
    <property type="entry name" value="Ank_2"/>
    <property type="match status" value="1"/>
</dbReference>
<comment type="caution">
    <text evidence="5">The sequence shown here is derived from an EMBL/GenBank/DDBJ whole genome shotgun (WGS) entry which is preliminary data.</text>
</comment>
<dbReference type="PANTHER" id="PTHR24198:SF165">
    <property type="entry name" value="ANKYRIN REPEAT-CONTAINING PROTEIN-RELATED"/>
    <property type="match status" value="1"/>
</dbReference>
<evidence type="ECO:0000256" key="4">
    <source>
        <dbReference type="SAM" id="MobiDB-lite"/>
    </source>
</evidence>
<proteinExistence type="predicted"/>
<dbReference type="Proteomes" id="UP001162060">
    <property type="component" value="Unassembled WGS sequence"/>
</dbReference>
<dbReference type="SUPFAM" id="SSF48403">
    <property type="entry name" value="Ankyrin repeat"/>
    <property type="match status" value="1"/>
</dbReference>
<evidence type="ECO:0008006" key="7">
    <source>
        <dbReference type="Google" id="ProtNLM"/>
    </source>
</evidence>
<evidence type="ECO:0000313" key="6">
    <source>
        <dbReference type="Proteomes" id="UP001162060"/>
    </source>
</evidence>
<feature type="region of interest" description="Disordered" evidence="4">
    <location>
        <begin position="370"/>
        <end position="410"/>
    </location>
</feature>
<gene>
    <name evidence="5" type="ORF">PM001_LOCUS1047</name>
</gene>
<dbReference type="PROSITE" id="PS50088">
    <property type="entry name" value="ANK_REPEAT"/>
    <property type="match status" value="1"/>
</dbReference>
<protein>
    <recommendedName>
        <fullName evidence="7">ANK_REP_REGION domain-containing protein</fullName>
    </recommendedName>
</protein>
<organism evidence="5 6">
    <name type="scientific">Peronospora matthiolae</name>
    <dbReference type="NCBI Taxonomy" id="2874970"/>
    <lineage>
        <taxon>Eukaryota</taxon>
        <taxon>Sar</taxon>
        <taxon>Stramenopiles</taxon>
        <taxon>Oomycota</taxon>
        <taxon>Peronosporomycetes</taxon>
        <taxon>Peronosporales</taxon>
        <taxon>Peronosporaceae</taxon>
        <taxon>Peronospora</taxon>
    </lineage>
</organism>
<evidence type="ECO:0000256" key="1">
    <source>
        <dbReference type="ARBA" id="ARBA00022737"/>
    </source>
</evidence>
<keyword evidence="1" id="KW-0677">Repeat</keyword>
<accession>A0AAV1T2Q2</accession>
<evidence type="ECO:0000256" key="3">
    <source>
        <dbReference type="PROSITE-ProRule" id="PRU00023"/>
    </source>
</evidence>
<feature type="compositionally biased region" description="Polar residues" evidence="4">
    <location>
        <begin position="312"/>
        <end position="342"/>
    </location>
</feature>
<dbReference type="InterPro" id="IPR002110">
    <property type="entry name" value="Ankyrin_rpt"/>
</dbReference>